<evidence type="ECO:0000256" key="13">
    <source>
        <dbReference type="ARBA" id="ARBA00067609"/>
    </source>
</evidence>
<dbReference type="EMBL" id="JAFJZZ010000001">
    <property type="protein sequence ID" value="MBN7772261.1"/>
    <property type="molecule type" value="Genomic_DNA"/>
</dbReference>
<dbReference type="HAMAP" id="MF_01152">
    <property type="entry name" value="DnaJ"/>
    <property type="match status" value="1"/>
</dbReference>
<comment type="caution">
    <text evidence="18">The sequence shown here is derived from an EMBL/GenBank/DDBJ whole genome shotgun (WGS) entry which is preliminary data.</text>
</comment>
<proteinExistence type="inferred from homology"/>
<comment type="domain">
    <text evidence="14">The J domain is necessary and sufficient to stimulate DnaK ATPase activity. Zinc center 1 plays an important role in the autonomous, DnaK-independent chaperone activity of DnaJ. Zinc center 2 is essential for interaction with DnaK and for DnaJ activity.</text>
</comment>
<evidence type="ECO:0000256" key="9">
    <source>
        <dbReference type="ARBA" id="ARBA00023016"/>
    </source>
</evidence>
<dbReference type="PANTHER" id="PTHR43096">
    <property type="entry name" value="DNAJ HOMOLOG 1, MITOCHONDRIAL-RELATED"/>
    <property type="match status" value="1"/>
</dbReference>
<keyword evidence="6 14" id="KW-0677">Repeat</keyword>
<dbReference type="Proteomes" id="UP000664545">
    <property type="component" value="Unassembled WGS sequence"/>
</dbReference>
<dbReference type="Pfam" id="PF01556">
    <property type="entry name" value="DnaJ_C"/>
    <property type="match status" value="1"/>
</dbReference>
<dbReference type="SUPFAM" id="SSF49493">
    <property type="entry name" value="HSP40/DnaJ peptide-binding domain"/>
    <property type="match status" value="2"/>
</dbReference>
<feature type="binding site" evidence="14">
    <location>
        <position position="193"/>
    </location>
    <ligand>
        <name>Zn(2+)</name>
        <dbReference type="ChEBI" id="CHEBI:29105"/>
        <label>2</label>
    </ligand>
</feature>
<dbReference type="SUPFAM" id="SSF46565">
    <property type="entry name" value="Chaperone J-domain"/>
    <property type="match status" value="1"/>
</dbReference>
<evidence type="ECO:0000256" key="14">
    <source>
        <dbReference type="HAMAP-Rule" id="MF_01152"/>
    </source>
</evidence>
<feature type="zinc finger region" description="CR-type" evidence="15">
    <location>
        <begin position="137"/>
        <end position="219"/>
    </location>
</feature>
<dbReference type="SUPFAM" id="SSF57938">
    <property type="entry name" value="DnaJ/Hsp40 cysteine-rich domain"/>
    <property type="match status" value="1"/>
</dbReference>
<dbReference type="NCBIfam" id="TIGR02349">
    <property type="entry name" value="DnaJ_bact"/>
    <property type="match status" value="1"/>
</dbReference>
<dbReference type="CDD" id="cd06257">
    <property type="entry name" value="DnaJ"/>
    <property type="match status" value="1"/>
</dbReference>
<comment type="subunit">
    <text evidence="2 14">Homodimer.</text>
</comment>
<dbReference type="AlphaFoldDB" id="A0A939D723"/>
<keyword evidence="7 14" id="KW-0863">Zinc-finger</keyword>
<keyword evidence="8 14" id="KW-0862">Zinc</keyword>
<dbReference type="PROSITE" id="PS00636">
    <property type="entry name" value="DNAJ_1"/>
    <property type="match status" value="1"/>
</dbReference>
<reference evidence="18" key="1">
    <citation type="submission" date="2021-02" db="EMBL/GenBank/DDBJ databases">
        <title>Abyssanaerobacter marinus gen.nov., sp., nov, anaerobic bacterium isolated from the Onnuri vent field of Indian Ocean and suggestion of Mogibacteriaceae fam. nov., and proposal of reclassification of ambiguous this family's genus member.</title>
        <authorList>
            <person name="Kim Y.J."/>
            <person name="Yang J.-A."/>
        </authorList>
    </citation>
    <scope>NUCLEOTIDE SEQUENCE</scope>
    <source>
        <strain evidence="18">DSM 2634</strain>
    </source>
</reference>
<comment type="similarity">
    <text evidence="12 14">Belongs to the DnaJ family.</text>
</comment>
<evidence type="ECO:0000256" key="11">
    <source>
        <dbReference type="ARBA" id="ARBA00053423"/>
    </source>
</evidence>
<feature type="binding site" evidence="14">
    <location>
        <position position="150"/>
    </location>
    <ligand>
        <name>Zn(2+)</name>
        <dbReference type="ChEBI" id="CHEBI:29105"/>
        <label>1</label>
    </ligand>
</feature>
<keyword evidence="4 14" id="KW-0235">DNA replication</keyword>
<evidence type="ECO:0000256" key="10">
    <source>
        <dbReference type="ARBA" id="ARBA00023186"/>
    </source>
</evidence>
<evidence type="ECO:0000313" key="19">
    <source>
        <dbReference type="Proteomes" id="UP000664545"/>
    </source>
</evidence>
<dbReference type="PROSITE" id="PS51188">
    <property type="entry name" value="ZF_CR"/>
    <property type="match status" value="1"/>
</dbReference>
<feature type="binding site" evidence="14">
    <location>
        <position position="210"/>
    </location>
    <ligand>
        <name>Zn(2+)</name>
        <dbReference type="ChEBI" id="CHEBI:29105"/>
        <label>1</label>
    </ligand>
</feature>
<keyword evidence="19" id="KW-1185">Reference proteome</keyword>
<dbReference type="InterPro" id="IPR012724">
    <property type="entry name" value="DnaJ"/>
</dbReference>
<comment type="function">
    <text evidence="11 14">Participates actively in the response to hyperosmotic and heat shock by preventing the aggregation of stress-denatured proteins and by disaggregating proteins, also in an autonomous, DnaK-independent fashion. Unfolded proteins bind initially to DnaJ; upon interaction with the DnaJ-bound protein, DnaK hydrolyzes its bound ATP, resulting in the formation of a stable complex. GrpE releases ADP from DnaK; ATP binding to DnaK triggers the release of the substrate protein, thus completing the reaction cycle. Several rounds of ATP-dependent interactions between DnaJ, DnaK and GrpE are required for fully efficient folding. Also involved, together with DnaK and GrpE, in the DNA replication of plasmids through activation of initiation proteins.</text>
</comment>
<keyword evidence="10 14" id="KW-0143">Chaperone</keyword>
<dbReference type="InterPro" id="IPR002939">
    <property type="entry name" value="DnaJ_C"/>
</dbReference>
<dbReference type="Gene3D" id="1.10.287.110">
    <property type="entry name" value="DnaJ domain"/>
    <property type="match status" value="1"/>
</dbReference>
<feature type="repeat" description="CXXCXGXG motif" evidence="14">
    <location>
        <begin position="167"/>
        <end position="174"/>
    </location>
</feature>
<dbReference type="GO" id="GO:0008270">
    <property type="term" value="F:zinc ion binding"/>
    <property type="evidence" value="ECO:0007669"/>
    <property type="project" value="UniProtKB-UniRule"/>
</dbReference>
<gene>
    <name evidence="14 18" type="primary">dnaJ</name>
    <name evidence="18" type="ORF">JYB65_02690</name>
</gene>
<evidence type="ECO:0000256" key="6">
    <source>
        <dbReference type="ARBA" id="ARBA00022737"/>
    </source>
</evidence>
<organism evidence="18 19">
    <name type="scientific">Clostridium aminobutyricum</name>
    <dbReference type="NCBI Taxonomy" id="33953"/>
    <lineage>
        <taxon>Bacteria</taxon>
        <taxon>Bacillati</taxon>
        <taxon>Bacillota</taxon>
        <taxon>Clostridia</taxon>
        <taxon>Eubacteriales</taxon>
        <taxon>Clostridiaceae</taxon>
        <taxon>Clostridium</taxon>
    </lineage>
</organism>
<dbReference type="PROSITE" id="PS50076">
    <property type="entry name" value="DNAJ_2"/>
    <property type="match status" value="1"/>
</dbReference>
<keyword evidence="3 14" id="KW-0963">Cytoplasm</keyword>
<accession>A0A939D723</accession>
<name>A0A939D723_CLOAM</name>
<feature type="repeat" description="CXXCXGXG motif" evidence="14">
    <location>
        <begin position="150"/>
        <end position="157"/>
    </location>
</feature>
<evidence type="ECO:0000256" key="3">
    <source>
        <dbReference type="ARBA" id="ARBA00022490"/>
    </source>
</evidence>
<dbReference type="FunFam" id="2.60.260.20:FF:000004">
    <property type="entry name" value="Molecular chaperone DnaJ"/>
    <property type="match status" value="1"/>
</dbReference>
<comment type="subcellular location">
    <subcellularLocation>
        <location evidence="1 14">Cytoplasm</location>
    </subcellularLocation>
</comment>
<dbReference type="FunFam" id="1.10.287.110:FF:000034">
    <property type="entry name" value="Chaperone protein DnaJ"/>
    <property type="match status" value="1"/>
</dbReference>
<dbReference type="Pfam" id="PF00684">
    <property type="entry name" value="DnaJ_CXXCXGXG"/>
    <property type="match status" value="1"/>
</dbReference>
<dbReference type="InterPro" id="IPR018253">
    <property type="entry name" value="DnaJ_domain_CS"/>
</dbReference>
<evidence type="ECO:0000313" key="18">
    <source>
        <dbReference type="EMBL" id="MBN7772261.1"/>
    </source>
</evidence>
<feature type="binding site" evidence="14">
    <location>
        <position position="196"/>
    </location>
    <ligand>
        <name>Zn(2+)</name>
        <dbReference type="ChEBI" id="CHEBI:29105"/>
        <label>2</label>
    </ligand>
</feature>
<feature type="repeat" description="CXXCXGXG motif" evidence="14">
    <location>
        <begin position="207"/>
        <end position="214"/>
    </location>
</feature>
<dbReference type="GO" id="GO:0005524">
    <property type="term" value="F:ATP binding"/>
    <property type="evidence" value="ECO:0007669"/>
    <property type="project" value="InterPro"/>
</dbReference>
<dbReference type="InterPro" id="IPR008971">
    <property type="entry name" value="HSP40/DnaJ_pept-bd"/>
</dbReference>
<dbReference type="CDD" id="cd10747">
    <property type="entry name" value="DnaJ_C"/>
    <property type="match status" value="1"/>
</dbReference>
<evidence type="ECO:0000259" key="16">
    <source>
        <dbReference type="PROSITE" id="PS50076"/>
    </source>
</evidence>
<dbReference type="Pfam" id="PF00226">
    <property type="entry name" value="DnaJ"/>
    <property type="match status" value="1"/>
</dbReference>
<dbReference type="PANTHER" id="PTHR43096:SF48">
    <property type="entry name" value="CHAPERONE PROTEIN DNAJ"/>
    <property type="match status" value="1"/>
</dbReference>
<dbReference type="Gene3D" id="2.60.260.20">
    <property type="entry name" value="Urease metallochaperone UreE, N-terminal domain"/>
    <property type="match status" value="2"/>
</dbReference>
<evidence type="ECO:0000256" key="15">
    <source>
        <dbReference type="PROSITE-ProRule" id="PRU00546"/>
    </source>
</evidence>
<evidence type="ECO:0000256" key="1">
    <source>
        <dbReference type="ARBA" id="ARBA00004496"/>
    </source>
</evidence>
<evidence type="ECO:0000256" key="5">
    <source>
        <dbReference type="ARBA" id="ARBA00022723"/>
    </source>
</evidence>
<protein>
    <recommendedName>
        <fullName evidence="13 14">Chaperone protein DnaJ</fullName>
    </recommendedName>
</protein>
<feature type="repeat" description="CXXCXGXG motif" evidence="14">
    <location>
        <begin position="193"/>
        <end position="200"/>
    </location>
</feature>
<dbReference type="GO" id="GO:0005737">
    <property type="term" value="C:cytoplasm"/>
    <property type="evidence" value="ECO:0007669"/>
    <property type="project" value="UniProtKB-SubCell"/>
</dbReference>
<dbReference type="GO" id="GO:0042026">
    <property type="term" value="P:protein refolding"/>
    <property type="evidence" value="ECO:0007669"/>
    <property type="project" value="TreeGrafter"/>
</dbReference>
<comment type="cofactor">
    <cofactor evidence="14">
        <name>Zn(2+)</name>
        <dbReference type="ChEBI" id="CHEBI:29105"/>
    </cofactor>
    <text evidence="14">Binds 2 Zn(2+) ions per monomer.</text>
</comment>
<dbReference type="GO" id="GO:0006260">
    <property type="term" value="P:DNA replication"/>
    <property type="evidence" value="ECO:0007669"/>
    <property type="project" value="UniProtKB-KW"/>
</dbReference>
<dbReference type="RefSeq" id="WP_206581079.1">
    <property type="nucleotide sequence ID" value="NZ_JAFJZZ010000001.1"/>
</dbReference>
<dbReference type="FunFam" id="2.10.230.10:FF:000002">
    <property type="entry name" value="Molecular chaperone DnaJ"/>
    <property type="match status" value="1"/>
</dbReference>
<dbReference type="InterPro" id="IPR001623">
    <property type="entry name" value="DnaJ_domain"/>
</dbReference>
<keyword evidence="9 14" id="KW-0346">Stress response</keyword>
<feature type="binding site" evidence="14">
    <location>
        <position position="167"/>
    </location>
    <ligand>
        <name>Zn(2+)</name>
        <dbReference type="ChEBI" id="CHEBI:29105"/>
        <label>2</label>
    </ligand>
</feature>
<dbReference type="InterPro" id="IPR036869">
    <property type="entry name" value="J_dom_sf"/>
</dbReference>
<feature type="binding site" evidence="14">
    <location>
        <position position="153"/>
    </location>
    <ligand>
        <name>Zn(2+)</name>
        <dbReference type="ChEBI" id="CHEBI:29105"/>
        <label>1</label>
    </ligand>
</feature>
<feature type="binding site" evidence="14">
    <location>
        <position position="170"/>
    </location>
    <ligand>
        <name>Zn(2+)</name>
        <dbReference type="ChEBI" id="CHEBI:29105"/>
        <label>2</label>
    </ligand>
</feature>
<evidence type="ECO:0000256" key="4">
    <source>
        <dbReference type="ARBA" id="ARBA00022705"/>
    </source>
</evidence>
<sequence length="378" mass="40922">MADNKRDYYEVLGLQKGASESEIKSAFRKMAMKYHPDKNPGDKEAEEKFKEINEAYSVLSDPDKKNKYDRFGHAGVDPSAGFGGGGFGAGGFEDIFDMFGGMFGGGFGGTSRRRNGPMKGRDLQQEVLISFDEAAFGTTKDVKISKYVKCEKCNGSGAEEATAKKTCPTCSGTGEVRTTQRTPFGQFQSVSTCQTCGGSGQVIEKPCAECSGTGKVRKTVTISVDIPAGVDNESVISLRGQGEPGSNGGPNGDLYVVIRVKPHELFKRDDTDLWLEIPISYAQATLGDDIVVPTLSEKVSYTIPAGTQPGTVFRLKGKGIKSLRGSRMGDLYVKVILEVPTKLNAEQKKKIKELSQILSAENHGKNKTFTDKVKELFK</sequence>
<feature type="binding site" evidence="14">
    <location>
        <position position="207"/>
    </location>
    <ligand>
        <name>Zn(2+)</name>
        <dbReference type="ChEBI" id="CHEBI:29105"/>
        <label>1</label>
    </ligand>
</feature>
<feature type="domain" description="J" evidence="16">
    <location>
        <begin position="7"/>
        <end position="72"/>
    </location>
</feature>
<evidence type="ECO:0000259" key="17">
    <source>
        <dbReference type="PROSITE" id="PS51188"/>
    </source>
</evidence>
<dbReference type="CDD" id="cd10719">
    <property type="entry name" value="DnaJ_zf"/>
    <property type="match status" value="1"/>
</dbReference>
<evidence type="ECO:0000256" key="2">
    <source>
        <dbReference type="ARBA" id="ARBA00011738"/>
    </source>
</evidence>
<dbReference type="InterPro" id="IPR001305">
    <property type="entry name" value="HSP_DnaJ_Cys-rich_dom"/>
</dbReference>
<dbReference type="NCBIfam" id="NF008035">
    <property type="entry name" value="PRK10767.1"/>
    <property type="match status" value="1"/>
</dbReference>
<evidence type="ECO:0000256" key="8">
    <source>
        <dbReference type="ARBA" id="ARBA00022833"/>
    </source>
</evidence>
<keyword evidence="5 14" id="KW-0479">Metal-binding</keyword>
<dbReference type="SMART" id="SM00271">
    <property type="entry name" value="DnaJ"/>
    <property type="match status" value="1"/>
</dbReference>
<evidence type="ECO:0000256" key="7">
    <source>
        <dbReference type="ARBA" id="ARBA00022771"/>
    </source>
</evidence>
<dbReference type="InterPro" id="IPR036410">
    <property type="entry name" value="HSP_DnaJ_Cys-rich_dom_sf"/>
</dbReference>
<dbReference type="Gene3D" id="2.10.230.10">
    <property type="entry name" value="Heat shock protein DnaJ, cysteine-rich domain"/>
    <property type="match status" value="1"/>
</dbReference>
<dbReference type="GO" id="GO:0051082">
    <property type="term" value="F:unfolded protein binding"/>
    <property type="evidence" value="ECO:0007669"/>
    <property type="project" value="UniProtKB-UniRule"/>
</dbReference>
<evidence type="ECO:0000256" key="12">
    <source>
        <dbReference type="ARBA" id="ARBA00061004"/>
    </source>
</evidence>
<dbReference type="GO" id="GO:0031072">
    <property type="term" value="F:heat shock protein binding"/>
    <property type="evidence" value="ECO:0007669"/>
    <property type="project" value="InterPro"/>
</dbReference>
<feature type="domain" description="CR-type" evidence="17">
    <location>
        <begin position="137"/>
        <end position="219"/>
    </location>
</feature>
<dbReference type="GO" id="GO:0009408">
    <property type="term" value="P:response to heat"/>
    <property type="evidence" value="ECO:0007669"/>
    <property type="project" value="InterPro"/>
</dbReference>
<dbReference type="PRINTS" id="PR00625">
    <property type="entry name" value="JDOMAIN"/>
</dbReference>